<feature type="transmembrane region" description="Helical" evidence="1">
    <location>
        <begin position="69"/>
        <end position="88"/>
    </location>
</feature>
<name>A0ABM7RJJ0_9BACT</name>
<evidence type="ECO:0000313" key="3">
    <source>
        <dbReference type="Proteomes" id="UP001374893"/>
    </source>
</evidence>
<accession>A0ABM7RJJ0</accession>
<dbReference type="Proteomes" id="UP001374893">
    <property type="component" value="Chromosome"/>
</dbReference>
<dbReference type="SUPFAM" id="SSF48452">
    <property type="entry name" value="TPR-like"/>
    <property type="match status" value="1"/>
</dbReference>
<keyword evidence="1" id="KW-0472">Membrane</keyword>
<keyword evidence="3" id="KW-1185">Reference proteome</keyword>
<keyword evidence="1" id="KW-1133">Transmembrane helix</keyword>
<keyword evidence="1" id="KW-0812">Transmembrane</keyword>
<reference evidence="2 3" key="1">
    <citation type="submission" date="2021-06" db="EMBL/GenBank/DDBJ databases">
        <title>Complete genome of Haloferula helveola possessing various polysaccharide degrading enzymes.</title>
        <authorList>
            <person name="Takami H."/>
            <person name="Huang C."/>
            <person name="Hamasaki K."/>
        </authorList>
    </citation>
    <scope>NUCLEOTIDE SEQUENCE [LARGE SCALE GENOMIC DNA]</scope>
    <source>
        <strain evidence="2 3">CN-1</strain>
    </source>
</reference>
<dbReference type="InterPro" id="IPR019734">
    <property type="entry name" value="TPR_rpt"/>
</dbReference>
<evidence type="ECO:0008006" key="4">
    <source>
        <dbReference type="Google" id="ProtNLM"/>
    </source>
</evidence>
<dbReference type="EMBL" id="AP024702">
    <property type="protein sequence ID" value="BCX47154.1"/>
    <property type="molecule type" value="Genomic_DNA"/>
</dbReference>
<evidence type="ECO:0000313" key="2">
    <source>
        <dbReference type="EMBL" id="BCX47154.1"/>
    </source>
</evidence>
<dbReference type="Gene3D" id="1.25.40.10">
    <property type="entry name" value="Tetratricopeptide repeat domain"/>
    <property type="match status" value="1"/>
</dbReference>
<organism evidence="2 3">
    <name type="scientific">Haloferula helveola</name>
    <dbReference type="NCBI Taxonomy" id="490095"/>
    <lineage>
        <taxon>Bacteria</taxon>
        <taxon>Pseudomonadati</taxon>
        <taxon>Verrucomicrobiota</taxon>
        <taxon>Verrucomicrobiia</taxon>
        <taxon>Verrucomicrobiales</taxon>
        <taxon>Verrucomicrobiaceae</taxon>
        <taxon>Haloferula</taxon>
    </lineage>
</organism>
<dbReference type="Pfam" id="PF13174">
    <property type="entry name" value="TPR_6"/>
    <property type="match status" value="1"/>
</dbReference>
<protein>
    <recommendedName>
        <fullName evidence="4">Tetratricopeptide repeat protein</fullName>
    </recommendedName>
</protein>
<gene>
    <name evidence="2" type="ORF">HAHE_10620</name>
</gene>
<evidence type="ECO:0000256" key="1">
    <source>
        <dbReference type="SAM" id="Phobius"/>
    </source>
</evidence>
<proteinExistence type="predicted"/>
<dbReference type="RefSeq" id="WP_338689198.1">
    <property type="nucleotide sequence ID" value="NZ_AP024702.1"/>
</dbReference>
<dbReference type="InterPro" id="IPR011990">
    <property type="entry name" value="TPR-like_helical_dom_sf"/>
</dbReference>
<sequence>MKWIIYVVLGAALAAGWLFFMNKDKGKQEEIEREIAAIEERGYQDEMEKIPSMRDQIESLDSSKTLTGILMAFLTAGLVGVIFVFDLLPAIAHRMTHAVYDSAEEVEEDPMHDARAKLAQGEYDEAVAAFRDAAAADPMNRLPWVEIAKVQRDQLKDPHAAVATLREAIEGQEWLQNDAAFLMFRLAEIYDESLQDRMSASMIMQQVIDQFPETRHSANARHKLQEWGVA</sequence>